<evidence type="ECO:0000313" key="11">
    <source>
        <dbReference type="EMBL" id="VFK47692.1"/>
    </source>
</evidence>
<organism evidence="10">
    <name type="scientific">Candidatus Kentrum sp. SD</name>
    <dbReference type="NCBI Taxonomy" id="2126332"/>
    <lineage>
        <taxon>Bacteria</taxon>
        <taxon>Pseudomonadati</taxon>
        <taxon>Pseudomonadota</taxon>
        <taxon>Gammaproteobacteria</taxon>
        <taxon>Candidatus Kentrum</taxon>
    </lineage>
</organism>
<comment type="function">
    <text evidence="6 7">Associates with the EF-Tu.GDP complex and induces the exchange of GDP to GTP. It remains bound to the aminoacyl-tRNA.EF-Tu.GTP complex up to the GTP hydrolysis stage on the ribosome.</text>
</comment>
<evidence type="ECO:0000256" key="5">
    <source>
        <dbReference type="ARBA" id="ARBA00022917"/>
    </source>
</evidence>
<proteinExistence type="inferred from homology"/>
<dbReference type="EMBL" id="CAADHB010000102">
    <property type="protein sequence ID" value="VFK80318.1"/>
    <property type="molecule type" value="Genomic_DNA"/>
</dbReference>
<evidence type="ECO:0000256" key="7">
    <source>
        <dbReference type="RuleBase" id="RU000642"/>
    </source>
</evidence>
<dbReference type="PROSITE" id="PS01127">
    <property type="entry name" value="EF_TS_2"/>
    <property type="match status" value="1"/>
</dbReference>
<comment type="subcellular location">
    <subcellularLocation>
        <location evidence="6 8">Cytoplasm</location>
    </subcellularLocation>
</comment>
<dbReference type="FunFam" id="1.10.8.10:FF:000001">
    <property type="entry name" value="Elongation factor Ts"/>
    <property type="match status" value="1"/>
</dbReference>
<evidence type="ECO:0000259" key="9">
    <source>
        <dbReference type="Pfam" id="PF00889"/>
    </source>
</evidence>
<dbReference type="AlphaFoldDB" id="A0A450YKU2"/>
<dbReference type="EMBL" id="CAADFU010000103">
    <property type="protein sequence ID" value="VFK47692.1"/>
    <property type="molecule type" value="Genomic_DNA"/>
</dbReference>
<name>A0A450YKU2_9GAMM</name>
<evidence type="ECO:0000256" key="2">
    <source>
        <dbReference type="ARBA" id="ARBA00016956"/>
    </source>
</evidence>
<dbReference type="InterPro" id="IPR001816">
    <property type="entry name" value="Transl_elong_EFTs/EF1B"/>
</dbReference>
<dbReference type="PANTHER" id="PTHR11741:SF0">
    <property type="entry name" value="ELONGATION FACTOR TS, MITOCHONDRIAL"/>
    <property type="match status" value="1"/>
</dbReference>
<dbReference type="Gene3D" id="1.10.8.10">
    <property type="entry name" value="DNA helicase RuvA subunit, C-terminal domain"/>
    <property type="match status" value="1"/>
</dbReference>
<dbReference type="PROSITE" id="PS01126">
    <property type="entry name" value="EF_TS_1"/>
    <property type="match status" value="1"/>
</dbReference>
<dbReference type="PANTHER" id="PTHR11741">
    <property type="entry name" value="ELONGATION FACTOR TS"/>
    <property type="match status" value="1"/>
</dbReference>
<evidence type="ECO:0000256" key="6">
    <source>
        <dbReference type="HAMAP-Rule" id="MF_00050"/>
    </source>
</evidence>
<dbReference type="SUPFAM" id="SSF54713">
    <property type="entry name" value="Elongation factor Ts (EF-Ts), dimerisation domain"/>
    <property type="match status" value="2"/>
</dbReference>
<accession>A0A450YKU2</accession>
<dbReference type="NCBIfam" id="TIGR00116">
    <property type="entry name" value="tsf"/>
    <property type="match status" value="1"/>
</dbReference>
<evidence type="ECO:0000256" key="3">
    <source>
        <dbReference type="ARBA" id="ARBA00022490"/>
    </source>
</evidence>
<evidence type="ECO:0000313" key="12">
    <source>
        <dbReference type="EMBL" id="VFK80318.1"/>
    </source>
</evidence>
<dbReference type="Pfam" id="PF00889">
    <property type="entry name" value="EF_TS"/>
    <property type="match status" value="1"/>
</dbReference>
<dbReference type="HAMAP" id="MF_00050">
    <property type="entry name" value="EF_Ts"/>
    <property type="match status" value="1"/>
</dbReference>
<evidence type="ECO:0000256" key="8">
    <source>
        <dbReference type="RuleBase" id="RU000643"/>
    </source>
</evidence>
<dbReference type="EMBL" id="CAADFR010000115">
    <property type="protein sequence ID" value="VFK42144.1"/>
    <property type="molecule type" value="Genomic_DNA"/>
</dbReference>
<protein>
    <recommendedName>
        <fullName evidence="2 6">Elongation factor Ts</fullName>
        <shortName evidence="6">EF-Ts</shortName>
    </recommendedName>
</protein>
<feature type="region of interest" description="Involved in Mg(2+) ion dislocation from EF-Tu" evidence="6">
    <location>
        <begin position="81"/>
        <end position="84"/>
    </location>
</feature>
<keyword evidence="4 6" id="KW-0251">Elongation factor</keyword>
<gene>
    <name evidence="6" type="primary">tsf</name>
    <name evidence="12" type="ORF">BECKSD772D_GA0070982_11027</name>
    <name evidence="11" type="ORF">BECKSD772E_GA0070983_11037</name>
    <name evidence="10" type="ORF">BECKSD772F_GA0070984_11157</name>
</gene>
<dbReference type="InterPro" id="IPR014039">
    <property type="entry name" value="Transl_elong_EFTs/EF1B_dimer"/>
</dbReference>
<dbReference type="Gene3D" id="1.10.286.20">
    <property type="match status" value="1"/>
</dbReference>
<comment type="similarity">
    <text evidence="1 6 7">Belongs to the EF-Ts family.</text>
</comment>
<dbReference type="InterPro" id="IPR009060">
    <property type="entry name" value="UBA-like_sf"/>
</dbReference>
<dbReference type="InterPro" id="IPR036402">
    <property type="entry name" value="EF-Ts_dimer_sf"/>
</dbReference>
<dbReference type="InterPro" id="IPR018101">
    <property type="entry name" value="Transl_elong_Ts_CS"/>
</dbReference>
<keyword evidence="3 6" id="KW-0963">Cytoplasm</keyword>
<sequence>MGISAVLVKELRERTGAGMMECKKALVETNGDLEAAIESMRKSGQAKADKRAGRVAAEGNIAIHLAPDSRKGVIVEINCETDFVAKGEDFQEFAAHVAKRAFEDGVDTLEDMLKLPMGKVDGITIEGQRKELMARIGENLTVRRFQKIESRDGIVGAYLHHGARIGVLLELSGEGDSDLAKDIAMHVAANRPLCLSEKEIPPETREKERDIFRAQAAASGKPPEIVEKMVTGRMNKFVAEVTLLGQPFVKDPEVSVRKYLAESGASVIGFTRFEVGEGIERKTGSFADEVMAQARGGNEG</sequence>
<keyword evidence="5 6" id="KW-0648">Protein biosynthesis</keyword>
<dbReference type="CDD" id="cd14275">
    <property type="entry name" value="UBA_EF-Ts"/>
    <property type="match status" value="1"/>
</dbReference>
<dbReference type="SUPFAM" id="SSF46934">
    <property type="entry name" value="UBA-like"/>
    <property type="match status" value="1"/>
</dbReference>
<dbReference type="GO" id="GO:0005737">
    <property type="term" value="C:cytoplasm"/>
    <property type="evidence" value="ECO:0007669"/>
    <property type="project" value="UniProtKB-SubCell"/>
</dbReference>
<dbReference type="FunFam" id="1.10.286.20:FF:000001">
    <property type="entry name" value="Elongation factor Ts"/>
    <property type="match status" value="1"/>
</dbReference>
<reference evidence="10" key="1">
    <citation type="submission" date="2019-02" db="EMBL/GenBank/DDBJ databases">
        <authorList>
            <person name="Gruber-Vodicka R. H."/>
            <person name="Seah K. B. B."/>
        </authorList>
    </citation>
    <scope>NUCLEOTIDE SEQUENCE</scope>
    <source>
        <strain evidence="12">BECK_S127</strain>
        <strain evidence="11">BECK_S1320</strain>
        <strain evidence="10">BECK_S1321</strain>
    </source>
</reference>
<dbReference type="Gene3D" id="3.30.479.20">
    <property type="entry name" value="Elongation factor Ts, dimerisation domain"/>
    <property type="match status" value="2"/>
</dbReference>
<evidence type="ECO:0000256" key="1">
    <source>
        <dbReference type="ARBA" id="ARBA00005532"/>
    </source>
</evidence>
<evidence type="ECO:0000256" key="4">
    <source>
        <dbReference type="ARBA" id="ARBA00022768"/>
    </source>
</evidence>
<feature type="domain" description="Translation elongation factor EFTs/EF1B dimerisation" evidence="9">
    <location>
        <begin position="72"/>
        <end position="277"/>
    </location>
</feature>
<dbReference type="GO" id="GO:0003746">
    <property type="term" value="F:translation elongation factor activity"/>
    <property type="evidence" value="ECO:0007669"/>
    <property type="project" value="UniProtKB-UniRule"/>
</dbReference>
<evidence type="ECO:0000313" key="10">
    <source>
        <dbReference type="EMBL" id="VFK42144.1"/>
    </source>
</evidence>